<dbReference type="Gene3D" id="3.40.630.30">
    <property type="match status" value="1"/>
</dbReference>
<dbReference type="STRING" id="1395513.P343_16475"/>
<dbReference type="GO" id="GO:0016747">
    <property type="term" value="F:acyltransferase activity, transferring groups other than amino-acyl groups"/>
    <property type="evidence" value="ECO:0007669"/>
    <property type="project" value="InterPro"/>
</dbReference>
<reference evidence="2 3" key="1">
    <citation type="journal article" date="2013" name="Genome Announc.">
        <title>Genome Sequence of Sporolactobacillus laevolacticus DSM442, an Efficient Polymer-Grade D-Lactate Producer from Agricultural Waste Cottonseed as a Nitrogen Source.</title>
        <authorList>
            <person name="Wang H."/>
            <person name="Wang L."/>
            <person name="Ju J."/>
            <person name="Yu B."/>
            <person name="Ma Y."/>
        </authorList>
    </citation>
    <scope>NUCLEOTIDE SEQUENCE [LARGE SCALE GENOMIC DNA]</scope>
    <source>
        <strain evidence="2 3">DSM 442</strain>
    </source>
</reference>
<dbReference type="PROSITE" id="PS51186">
    <property type="entry name" value="GNAT"/>
    <property type="match status" value="1"/>
</dbReference>
<dbReference type="AlphaFoldDB" id="V6IU34"/>
<evidence type="ECO:0000313" key="2">
    <source>
        <dbReference type="EMBL" id="EST10523.1"/>
    </source>
</evidence>
<dbReference type="eggNOG" id="COG1247">
    <property type="taxonomic scope" value="Bacteria"/>
</dbReference>
<keyword evidence="2" id="KW-0808">Transferase</keyword>
<name>V6IU34_9BACL</name>
<dbReference type="InterPro" id="IPR016181">
    <property type="entry name" value="Acyl_CoA_acyltransferase"/>
</dbReference>
<evidence type="ECO:0000259" key="1">
    <source>
        <dbReference type="PROSITE" id="PS51186"/>
    </source>
</evidence>
<dbReference type="Proteomes" id="UP000018296">
    <property type="component" value="Unassembled WGS sequence"/>
</dbReference>
<keyword evidence="3" id="KW-1185">Reference proteome</keyword>
<dbReference type="OrthoDB" id="162220at2"/>
<protein>
    <submittedName>
        <fullName evidence="2">GNAT family acetyltransferase</fullName>
    </submittedName>
</protein>
<comment type="caution">
    <text evidence="2">The sequence shown here is derived from an EMBL/GenBank/DDBJ whole genome shotgun (WGS) entry which is preliminary data.</text>
</comment>
<accession>V6IU34</accession>
<dbReference type="InterPro" id="IPR000182">
    <property type="entry name" value="GNAT_dom"/>
</dbReference>
<organism evidence="2 3">
    <name type="scientific">Sporolactobacillus laevolacticus DSM 442</name>
    <dbReference type="NCBI Taxonomy" id="1395513"/>
    <lineage>
        <taxon>Bacteria</taxon>
        <taxon>Bacillati</taxon>
        <taxon>Bacillota</taxon>
        <taxon>Bacilli</taxon>
        <taxon>Bacillales</taxon>
        <taxon>Sporolactobacillaceae</taxon>
        <taxon>Sporolactobacillus</taxon>
    </lineage>
</organism>
<evidence type="ECO:0000313" key="3">
    <source>
        <dbReference type="Proteomes" id="UP000018296"/>
    </source>
</evidence>
<dbReference type="RefSeq" id="WP_023511496.1">
    <property type="nucleotide sequence ID" value="NZ_AWTC01000021.1"/>
</dbReference>
<gene>
    <name evidence="2" type="ORF">P343_16475</name>
</gene>
<sequence>MLVYENKDKAIKAYALDLAHWQDFTDLFGERGACGGCWCMSWRLRKAEFDAQKGEQNKQAMLQLVKNGEPIGVLMYVDGQSVGWCAAAPRDKYVRLERSRVFKRIDDLPVWSISCFFIDKSYRRQGLSLALIQAAVQFCKLQGASMIEAYPEVPYNANVPGAFLWTGIPSVFEKAGFVETVRRSKWKKMMRYQIK</sequence>
<dbReference type="SUPFAM" id="SSF55729">
    <property type="entry name" value="Acyl-CoA N-acyltransferases (Nat)"/>
    <property type="match status" value="1"/>
</dbReference>
<dbReference type="EMBL" id="AWTC01000021">
    <property type="protein sequence ID" value="EST10523.1"/>
    <property type="molecule type" value="Genomic_DNA"/>
</dbReference>
<feature type="domain" description="N-acetyltransferase" evidence="1">
    <location>
        <begin position="22"/>
        <end position="195"/>
    </location>
</feature>
<dbReference type="Pfam" id="PF00583">
    <property type="entry name" value="Acetyltransf_1"/>
    <property type="match status" value="1"/>
</dbReference>
<dbReference type="PATRIC" id="fig|1395513.3.peg.3340"/>
<proteinExistence type="predicted"/>
<dbReference type="CDD" id="cd04301">
    <property type="entry name" value="NAT_SF"/>
    <property type="match status" value="1"/>
</dbReference>